<sequence>MIRTPTKFRAPGTELTRTKSEVDEGPLGKELRTPTHDAPVSSANYSFSKHNDLERKFTSSYSSSRLDPYRNNSLQTSDVQLPKIKAHRSNPSVPLFTESSNNDKDKRRLVRQFYNSPAVNSTQTSLVNTSVSSGVNSTPSSKNKAALNFSFVSPEGRTSRTSSHFDPLTPSAQPSHLSDNEEEVSDRDEQFSLRKEVARLETLLMDTIKNKIARVEMENHQLMDQLQIKYTELDNLNREINGLYNDLSEDLKVLKEKDYSQFTTSKEATEKQTSGVLGELDTKLSAYKEVLRQEKEFIGKLGSDIGLLEKAKMSHYQSRKYRQKLIFFCTSGLVLSVLFFKLKQF</sequence>
<dbReference type="HOGENOM" id="CLU_804273_0_0_1"/>
<keyword evidence="1" id="KW-0175">Coiled coil</keyword>
<gene>
    <name evidence="4" type="ORF">KUCA_T00003833001</name>
</gene>
<feature type="transmembrane region" description="Helical" evidence="3">
    <location>
        <begin position="325"/>
        <end position="342"/>
    </location>
</feature>
<feature type="region of interest" description="Disordered" evidence="2">
    <location>
        <begin position="120"/>
        <end position="189"/>
    </location>
</feature>
<feature type="compositionally biased region" description="Polar residues" evidence="2">
    <location>
        <begin position="89"/>
        <end position="100"/>
    </location>
</feature>
<dbReference type="GeneID" id="34521234"/>
<dbReference type="AlphaFoldDB" id="W6MMM6"/>
<feature type="coiled-coil region" evidence="1">
    <location>
        <begin position="205"/>
        <end position="257"/>
    </location>
</feature>
<evidence type="ECO:0000256" key="1">
    <source>
        <dbReference type="SAM" id="Coils"/>
    </source>
</evidence>
<dbReference type="OrthoDB" id="3992373at2759"/>
<evidence type="ECO:0000313" key="5">
    <source>
        <dbReference type="Proteomes" id="UP000019384"/>
    </source>
</evidence>
<name>W6MMM6_9ASCO</name>
<dbReference type="Proteomes" id="UP000019384">
    <property type="component" value="Unassembled WGS sequence"/>
</dbReference>
<keyword evidence="3" id="KW-0812">Transmembrane</keyword>
<keyword evidence="3" id="KW-0472">Membrane</keyword>
<evidence type="ECO:0000256" key="3">
    <source>
        <dbReference type="SAM" id="Phobius"/>
    </source>
</evidence>
<feature type="compositionally biased region" description="Polar residues" evidence="2">
    <location>
        <begin position="159"/>
        <end position="177"/>
    </location>
</feature>
<feature type="region of interest" description="Disordered" evidence="2">
    <location>
        <begin position="1"/>
        <end position="47"/>
    </location>
</feature>
<feature type="compositionally biased region" description="Low complexity" evidence="2">
    <location>
        <begin position="124"/>
        <end position="143"/>
    </location>
</feature>
<accession>W6MMM6</accession>
<evidence type="ECO:0000256" key="2">
    <source>
        <dbReference type="SAM" id="MobiDB-lite"/>
    </source>
</evidence>
<proteinExistence type="predicted"/>
<keyword evidence="3" id="KW-1133">Transmembrane helix</keyword>
<feature type="region of interest" description="Disordered" evidence="2">
    <location>
        <begin position="59"/>
        <end position="79"/>
    </location>
</feature>
<feature type="region of interest" description="Disordered" evidence="2">
    <location>
        <begin position="87"/>
        <end position="106"/>
    </location>
</feature>
<keyword evidence="5" id="KW-1185">Reference proteome</keyword>
<reference evidence="4" key="2">
    <citation type="submission" date="2014-02" db="EMBL/GenBank/DDBJ databases">
        <title>Complete DNA sequence of /Kuraishia capsulata/ illustrates novel genomic features among budding yeasts (/Saccharomycotina/).</title>
        <authorList>
            <person name="Morales L."/>
            <person name="Noel B."/>
            <person name="Porcel B."/>
            <person name="Marcet-Houben M."/>
            <person name="Hullo M-F."/>
            <person name="Sacerdot C."/>
            <person name="Tekaia F."/>
            <person name="Leh-Louis V."/>
            <person name="Despons L."/>
            <person name="Khanna V."/>
            <person name="Aury J-M."/>
            <person name="Barbe V."/>
            <person name="Couloux A."/>
            <person name="Labadie K."/>
            <person name="Pelletier E."/>
            <person name="Souciet J-L."/>
            <person name="Boekhout T."/>
            <person name="Gabaldon T."/>
            <person name="Wincker P."/>
            <person name="Dujon B."/>
        </authorList>
    </citation>
    <scope>NUCLEOTIDE SEQUENCE</scope>
    <source>
        <strain evidence="4">CBS 1993</strain>
    </source>
</reference>
<protein>
    <submittedName>
        <fullName evidence="4">Uncharacterized protein</fullName>
    </submittedName>
</protein>
<evidence type="ECO:0000313" key="4">
    <source>
        <dbReference type="EMBL" id="CDK27854.1"/>
    </source>
</evidence>
<dbReference type="EMBL" id="HG793128">
    <property type="protein sequence ID" value="CDK27854.1"/>
    <property type="molecule type" value="Genomic_DNA"/>
</dbReference>
<reference evidence="4" key="1">
    <citation type="submission" date="2013-12" db="EMBL/GenBank/DDBJ databases">
        <authorList>
            <person name="Genoscope - CEA"/>
        </authorList>
    </citation>
    <scope>NUCLEOTIDE SEQUENCE</scope>
    <source>
        <strain evidence="4">CBS 1993</strain>
    </source>
</reference>
<dbReference type="RefSeq" id="XP_022459846.1">
    <property type="nucleotide sequence ID" value="XM_022602288.1"/>
</dbReference>
<organism evidence="4 5">
    <name type="scientific">Kuraishia capsulata CBS 1993</name>
    <dbReference type="NCBI Taxonomy" id="1382522"/>
    <lineage>
        <taxon>Eukaryota</taxon>
        <taxon>Fungi</taxon>
        <taxon>Dikarya</taxon>
        <taxon>Ascomycota</taxon>
        <taxon>Saccharomycotina</taxon>
        <taxon>Pichiomycetes</taxon>
        <taxon>Pichiales</taxon>
        <taxon>Pichiaceae</taxon>
        <taxon>Kuraishia</taxon>
    </lineage>
</organism>
<feature type="compositionally biased region" description="Basic and acidic residues" evidence="2">
    <location>
        <begin position="16"/>
        <end position="35"/>
    </location>
</feature>